<protein>
    <submittedName>
        <fullName evidence="2">Uncharacterized protein</fullName>
    </submittedName>
</protein>
<dbReference type="Proteomes" id="UP000800040">
    <property type="component" value="Unassembled WGS sequence"/>
</dbReference>
<keyword evidence="3" id="KW-1185">Reference proteome</keyword>
<evidence type="ECO:0000256" key="1">
    <source>
        <dbReference type="SAM" id="MobiDB-lite"/>
    </source>
</evidence>
<gene>
    <name evidence="2" type="ORF">BDW02DRAFT_626204</name>
</gene>
<proteinExistence type="predicted"/>
<reference evidence="2" key="1">
    <citation type="submission" date="2020-01" db="EMBL/GenBank/DDBJ databases">
        <authorList>
            <consortium name="DOE Joint Genome Institute"/>
            <person name="Haridas S."/>
            <person name="Albert R."/>
            <person name="Binder M."/>
            <person name="Bloem J."/>
            <person name="Labutti K."/>
            <person name="Salamov A."/>
            <person name="Andreopoulos B."/>
            <person name="Baker S.E."/>
            <person name="Barry K."/>
            <person name="Bills G."/>
            <person name="Bluhm B.H."/>
            <person name="Cannon C."/>
            <person name="Castanera R."/>
            <person name="Culley D.E."/>
            <person name="Daum C."/>
            <person name="Ezra D."/>
            <person name="Gonzalez J.B."/>
            <person name="Henrissat B."/>
            <person name="Kuo A."/>
            <person name="Liang C."/>
            <person name="Lipzen A."/>
            <person name="Lutzoni F."/>
            <person name="Magnuson J."/>
            <person name="Mondo S."/>
            <person name="Nolan M."/>
            <person name="Ohm R."/>
            <person name="Pangilinan J."/>
            <person name="Park H.-J."/>
            <person name="Ramirez L."/>
            <person name="Alfaro M."/>
            <person name="Sun H."/>
            <person name="Tritt A."/>
            <person name="Yoshinaga Y."/>
            <person name="Zwiers L.-H."/>
            <person name="Turgeon B.G."/>
            <person name="Goodwin S.B."/>
            <person name="Spatafora J.W."/>
            <person name="Crous P.W."/>
            <person name="Grigoriev I.V."/>
        </authorList>
    </citation>
    <scope>NUCLEOTIDE SEQUENCE</scope>
    <source>
        <strain evidence="2">P77</strain>
    </source>
</reference>
<dbReference type="AlphaFoldDB" id="A0A6A5KUA4"/>
<feature type="region of interest" description="Disordered" evidence="1">
    <location>
        <begin position="15"/>
        <end position="82"/>
    </location>
</feature>
<organism evidence="2 3">
    <name type="scientific">Decorospora gaudefroyi</name>
    <dbReference type="NCBI Taxonomy" id="184978"/>
    <lineage>
        <taxon>Eukaryota</taxon>
        <taxon>Fungi</taxon>
        <taxon>Dikarya</taxon>
        <taxon>Ascomycota</taxon>
        <taxon>Pezizomycotina</taxon>
        <taxon>Dothideomycetes</taxon>
        <taxon>Pleosporomycetidae</taxon>
        <taxon>Pleosporales</taxon>
        <taxon>Pleosporineae</taxon>
        <taxon>Pleosporaceae</taxon>
        <taxon>Decorospora</taxon>
    </lineage>
</organism>
<evidence type="ECO:0000313" key="2">
    <source>
        <dbReference type="EMBL" id="KAF1839790.1"/>
    </source>
</evidence>
<dbReference type="EMBL" id="ML975244">
    <property type="protein sequence ID" value="KAF1839790.1"/>
    <property type="molecule type" value="Genomic_DNA"/>
</dbReference>
<feature type="compositionally biased region" description="Pro residues" evidence="1">
    <location>
        <begin position="37"/>
        <end position="46"/>
    </location>
</feature>
<name>A0A6A5KUA4_9PLEO</name>
<accession>A0A6A5KUA4</accession>
<sequence length="82" mass="8835">MLSSTLTTAWSYAATATSSANRSRQNHPPLSNRVSPPQDPHPPPHPQLRSSPAGAEPAHHSTRARTPPSPNREHKLSPNPHA</sequence>
<feature type="compositionally biased region" description="Polar residues" evidence="1">
    <location>
        <begin position="21"/>
        <end position="35"/>
    </location>
</feature>
<evidence type="ECO:0000313" key="3">
    <source>
        <dbReference type="Proteomes" id="UP000800040"/>
    </source>
</evidence>